<dbReference type="SUPFAM" id="SSF50475">
    <property type="entry name" value="FMN-binding split barrel"/>
    <property type="match status" value="1"/>
</dbReference>
<dbReference type="PANTHER" id="PTHR40660:SF1">
    <property type="entry name" value="5'-PHOSPHATE OXIDASE PUTATIVE DOMAIN-CONTAINING PROTEIN-RELATED"/>
    <property type="match status" value="1"/>
</dbReference>
<gene>
    <name evidence="2" type="ordered locus">CHY_1187</name>
</gene>
<name>Q3ACV2_CARHZ</name>
<dbReference type="EMBL" id="CP000141">
    <property type="protein sequence ID" value="ABB15352.1"/>
    <property type="molecule type" value="Genomic_DNA"/>
</dbReference>
<evidence type="ECO:0000259" key="1">
    <source>
        <dbReference type="Pfam" id="PF01243"/>
    </source>
</evidence>
<evidence type="ECO:0000313" key="2">
    <source>
        <dbReference type="EMBL" id="ABB15352.1"/>
    </source>
</evidence>
<organism evidence="2 3">
    <name type="scientific">Carboxydothermus hydrogenoformans (strain ATCC BAA-161 / DSM 6008 / Z-2901)</name>
    <dbReference type="NCBI Taxonomy" id="246194"/>
    <lineage>
        <taxon>Bacteria</taxon>
        <taxon>Bacillati</taxon>
        <taxon>Bacillota</taxon>
        <taxon>Clostridia</taxon>
        <taxon>Thermoanaerobacterales</taxon>
        <taxon>Thermoanaerobacteraceae</taxon>
        <taxon>Carboxydothermus</taxon>
    </lineage>
</organism>
<reference evidence="2 3" key="1">
    <citation type="journal article" date="2005" name="PLoS Genet.">
        <title>Life in hot carbon monoxide: the complete genome sequence of Carboxydothermus hydrogenoformans Z-2901.</title>
        <authorList>
            <person name="Wu M."/>
            <person name="Ren Q."/>
            <person name="Durkin A.S."/>
            <person name="Daugherty S.C."/>
            <person name="Brinkac L.M."/>
            <person name="Dodson R.J."/>
            <person name="Madupu R."/>
            <person name="Sullivan S.A."/>
            <person name="Kolonay J.F."/>
            <person name="Haft D.H."/>
            <person name="Nelson W.C."/>
            <person name="Tallon L.J."/>
            <person name="Jones K.M."/>
            <person name="Ulrich L.E."/>
            <person name="Gonzalez J.M."/>
            <person name="Zhulin I.B."/>
            <person name="Robb F.T."/>
            <person name="Eisen J.A."/>
        </authorList>
    </citation>
    <scope>NUCLEOTIDE SEQUENCE [LARGE SCALE GENOMIC DNA]</scope>
    <source>
        <strain evidence="3">ATCC BAA-161 / DSM 6008 / Z-2901</strain>
    </source>
</reference>
<sequence length="110" mass="12439">MMLLDLEKYLARLHCFIIPKASIIPIVTVSRQGEPHLIVVGQVKEIREDDTLVFGIYKMKTTQQNIQDNGKMQVVIATREGGPKGYRLIGTATIEEQQVLFKAEKAEELL</sequence>
<dbReference type="Pfam" id="PF01243">
    <property type="entry name" value="PNPOx_N"/>
    <property type="match status" value="1"/>
</dbReference>
<dbReference type="HOGENOM" id="CLU_178349_0_0_9"/>
<dbReference type="Proteomes" id="UP000002706">
    <property type="component" value="Chromosome"/>
</dbReference>
<dbReference type="InParanoid" id="Q3ACV2"/>
<dbReference type="Gene3D" id="2.30.110.10">
    <property type="entry name" value="Electron Transport, Fmn-binding Protein, Chain A"/>
    <property type="match status" value="1"/>
</dbReference>
<proteinExistence type="predicted"/>
<evidence type="ECO:0000313" key="3">
    <source>
        <dbReference type="Proteomes" id="UP000002706"/>
    </source>
</evidence>
<accession>Q3ACV2</accession>
<dbReference type="AlphaFoldDB" id="Q3ACV2"/>
<dbReference type="InterPro" id="IPR011576">
    <property type="entry name" value="Pyridox_Oxase_N"/>
</dbReference>
<dbReference type="InterPro" id="IPR012349">
    <property type="entry name" value="Split_barrel_FMN-bd"/>
</dbReference>
<feature type="domain" description="Pyridoxamine 5'-phosphate oxidase N-terminal" evidence="1">
    <location>
        <begin position="18"/>
        <end position="101"/>
    </location>
</feature>
<dbReference type="PANTHER" id="PTHR40660">
    <property type="entry name" value="5'-PHOSPHATE OXIDASE PUTATIVE DOMAIN-CONTAINING PROTEIN-RELATED"/>
    <property type="match status" value="1"/>
</dbReference>
<protein>
    <submittedName>
        <fullName evidence="2">Conserved domain protein</fullName>
    </submittedName>
</protein>
<dbReference type="KEGG" id="chy:CHY_1187"/>
<keyword evidence="3" id="KW-1185">Reference proteome</keyword>
<dbReference type="eggNOG" id="COG3576">
    <property type="taxonomic scope" value="Bacteria"/>
</dbReference>